<gene>
    <name evidence="3" type="ORF">SAMN02745216_00269</name>
</gene>
<dbReference type="InterPro" id="IPR043167">
    <property type="entry name" value="LpxI_C_sf"/>
</dbReference>
<dbReference type="OrthoDB" id="9789836at2"/>
<dbReference type="InterPro" id="IPR010415">
    <property type="entry name" value="LpxI_C"/>
</dbReference>
<dbReference type="PANTHER" id="PTHR39962:SF1">
    <property type="entry name" value="LPXI FAMILY PROTEIN"/>
    <property type="match status" value="1"/>
</dbReference>
<keyword evidence="4" id="KW-1185">Reference proteome</keyword>
<dbReference type="Pfam" id="PF17930">
    <property type="entry name" value="LpxI_N"/>
    <property type="match status" value="1"/>
</dbReference>
<evidence type="ECO:0000259" key="2">
    <source>
        <dbReference type="Pfam" id="PF17930"/>
    </source>
</evidence>
<feature type="domain" description="LpxI N-terminal" evidence="2">
    <location>
        <begin position="7"/>
        <end position="136"/>
    </location>
</feature>
<dbReference type="Pfam" id="PF06230">
    <property type="entry name" value="LpxI_C"/>
    <property type="match status" value="1"/>
</dbReference>
<dbReference type="EMBL" id="FQZU01000001">
    <property type="protein sequence ID" value="SHI61732.1"/>
    <property type="molecule type" value="Genomic_DNA"/>
</dbReference>
<dbReference type="Proteomes" id="UP000183994">
    <property type="component" value="Unassembled WGS sequence"/>
</dbReference>
<evidence type="ECO:0000313" key="4">
    <source>
        <dbReference type="Proteomes" id="UP000183994"/>
    </source>
</evidence>
<dbReference type="Gene3D" id="3.40.140.80">
    <property type="match status" value="1"/>
</dbReference>
<organism evidence="3 4">
    <name type="scientific">Desulfatibacillum alkenivorans DSM 16219</name>
    <dbReference type="NCBI Taxonomy" id="1121393"/>
    <lineage>
        <taxon>Bacteria</taxon>
        <taxon>Pseudomonadati</taxon>
        <taxon>Thermodesulfobacteriota</taxon>
        <taxon>Desulfobacteria</taxon>
        <taxon>Desulfobacterales</taxon>
        <taxon>Desulfatibacillaceae</taxon>
        <taxon>Desulfatibacillum</taxon>
    </lineage>
</organism>
<proteinExistence type="predicted"/>
<dbReference type="Gene3D" id="3.40.50.20">
    <property type="match status" value="1"/>
</dbReference>
<name>A0A1M6CL17_9BACT</name>
<sequence length="275" mass="29251">MSEKSSNIGIVAGNGQFPLLFARAARKAGMQVYAAAHTNETEEDLAQETDGILWVKIGELQKIMDFFLQNNVTKAVMLGGITKARLMTDFAPDALALEALASIDATGDDMVLRAVAQAVEKHGIQVIAATSILPHLLAPEGVWTQRRPTEQEAADIKLGHELLQKIGPLDIGQCLILTRGSVICVEAIEGTDAAIKRAGELEASDAVVVKMPKPNQDHRFDLPAAGAKTIENMIPNGCTALALAAGAAVVFDREAMVELADSHNIAIVAINNNQE</sequence>
<evidence type="ECO:0008006" key="5">
    <source>
        <dbReference type="Google" id="ProtNLM"/>
    </source>
</evidence>
<reference evidence="4" key="1">
    <citation type="submission" date="2016-11" db="EMBL/GenBank/DDBJ databases">
        <authorList>
            <person name="Varghese N."/>
            <person name="Submissions S."/>
        </authorList>
    </citation>
    <scope>NUCLEOTIDE SEQUENCE [LARGE SCALE GENOMIC DNA]</scope>
    <source>
        <strain evidence="4">DSM 16219</strain>
    </source>
</reference>
<dbReference type="AlphaFoldDB" id="A0A1M6CL17"/>
<evidence type="ECO:0000259" key="1">
    <source>
        <dbReference type="Pfam" id="PF06230"/>
    </source>
</evidence>
<feature type="domain" description="LpxI C-terminal" evidence="1">
    <location>
        <begin position="139"/>
        <end position="268"/>
    </location>
</feature>
<protein>
    <recommendedName>
        <fullName evidence="5">DUF1009 domain-containing protein</fullName>
    </recommendedName>
</protein>
<dbReference type="InterPro" id="IPR053174">
    <property type="entry name" value="LpxI"/>
</dbReference>
<dbReference type="STRING" id="1121393.SAMN02745216_00269"/>
<dbReference type="InterPro" id="IPR041255">
    <property type="entry name" value="LpxI_N"/>
</dbReference>
<dbReference type="RefSeq" id="WP_073472107.1">
    <property type="nucleotide sequence ID" value="NZ_FQZU01000001.1"/>
</dbReference>
<dbReference type="PANTHER" id="PTHR39962">
    <property type="entry name" value="BLL4848 PROTEIN"/>
    <property type="match status" value="1"/>
</dbReference>
<accession>A0A1M6CL17</accession>
<evidence type="ECO:0000313" key="3">
    <source>
        <dbReference type="EMBL" id="SHI61732.1"/>
    </source>
</evidence>